<dbReference type="Gene3D" id="2.30.110.10">
    <property type="entry name" value="Electron Transport, Fmn-binding Protein, Chain A"/>
    <property type="match status" value="1"/>
</dbReference>
<dbReference type="AlphaFoldDB" id="I0IAK2"/>
<dbReference type="eggNOG" id="COG5135">
    <property type="taxonomic scope" value="Bacteria"/>
</dbReference>
<proteinExistence type="predicted"/>
<gene>
    <name evidence="2" type="ordered locus">PSMK_01310</name>
</gene>
<sequence length="207" mass="22192">MSEKRPGFLGDAAGIVDDAWDRLAEGAARGRHAFHTPVLATLDVGGGPTARTVVLRGASRADRRLLCHSDARAPKVLGLLERPAAAWVFYDAAAKVQVRASTRVTVHRFDALADRQWEATGASSRRCYLAAAPPGVATADGGPSPNLPPAVRGRVPEPEETLAGRGRFAVIAAEVLALDVLHLHHEGHRRVRIRYGEELPEPAFVEP</sequence>
<evidence type="ECO:0000259" key="1">
    <source>
        <dbReference type="Pfam" id="PF12766"/>
    </source>
</evidence>
<dbReference type="EMBL" id="AP012338">
    <property type="protein sequence ID" value="BAM02290.1"/>
    <property type="molecule type" value="Genomic_DNA"/>
</dbReference>
<dbReference type="RefSeq" id="WP_014435510.1">
    <property type="nucleotide sequence ID" value="NC_017080.1"/>
</dbReference>
<evidence type="ECO:0000313" key="2">
    <source>
        <dbReference type="EMBL" id="BAM02290.1"/>
    </source>
</evidence>
<dbReference type="KEGG" id="phm:PSMK_01310"/>
<keyword evidence="3" id="KW-1185">Reference proteome</keyword>
<reference evidence="2 3" key="1">
    <citation type="submission" date="2012-02" db="EMBL/GenBank/DDBJ databases">
        <title>Complete genome sequence of Phycisphaera mikurensis NBRC 102666.</title>
        <authorList>
            <person name="Ankai A."/>
            <person name="Hosoyama A."/>
            <person name="Terui Y."/>
            <person name="Sekine M."/>
            <person name="Fukai R."/>
            <person name="Kato Y."/>
            <person name="Nakamura S."/>
            <person name="Yamada-Narita S."/>
            <person name="Kawakoshi A."/>
            <person name="Fukunaga Y."/>
            <person name="Yamazaki S."/>
            <person name="Fujita N."/>
        </authorList>
    </citation>
    <scope>NUCLEOTIDE SEQUENCE [LARGE SCALE GENOMIC DNA]</scope>
    <source>
        <strain evidence="3">NBRC 102666 / KCTC 22515 / FYK2301M01</strain>
    </source>
</reference>
<name>I0IAK2_PHYMF</name>
<dbReference type="SUPFAM" id="SSF50475">
    <property type="entry name" value="FMN-binding split barrel"/>
    <property type="match status" value="1"/>
</dbReference>
<dbReference type="HOGENOM" id="CLU_058669_0_0_0"/>
<dbReference type="STRING" id="1142394.PSMK_01310"/>
<accession>I0IAK2</accession>
<dbReference type="Pfam" id="PF12766">
    <property type="entry name" value="Pyridox_oxase_2"/>
    <property type="match status" value="1"/>
</dbReference>
<organism evidence="2 3">
    <name type="scientific">Phycisphaera mikurensis (strain NBRC 102666 / KCTC 22515 / FYK2301M01)</name>
    <dbReference type="NCBI Taxonomy" id="1142394"/>
    <lineage>
        <taxon>Bacteria</taxon>
        <taxon>Pseudomonadati</taxon>
        <taxon>Planctomycetota</taxon>
        <taxon>Phycisphaerae</taxon>
        <taxon>Phycisphaerales</taxon>
        <taxon>Phycisphaeraceae</taxon>
        <taxon>Phycisphaera</taxon>
    </lineage>
</organism>
<feature type="domain" description="Pyridoxamine 5'-phosphate oxidase Alr4036 family FMN-binding" evidence="1">
    <location>
        <begin position="20"/>
        <end position="107"/>
    </location>
</feature>
<dbReference type="Proteomes" id="UP000007881">
    <property type="component" value="Chromosome"/>
</dbReference>
<dbReference type="InterPro" id="IPR012349">
    <property type="entry name" value="Split_barrel_FMN-bd"/>
</dbReference>
<dbReference type="GO" id="GO:0010181">
    <property type="term" value="F:FMN binding"/>
    <property type="evidence" value="ECO:0007669"/>
    <property type="project" value="InterPro"/>
</dbReference>
<dbReference type="InterPro" id="IPR024624">
    <property type="entry name" value="Pyridox_Oxase_Alr4036_FMN-bd"/>
</dbReference>
<evidence type="ECO:0000313" key="3">
    <source>
        <dbReference type="Proteomes" id="UP000007881"/>
    </source>
</evidence>
<protein>
    <recommendedName>
        <fullName evidence="1">Pyridoxamine 5'-phosphate oxidase Alr4036 family FMN-binding domain-containing protein</fullName>
    </recommendedName>
</protein>